<comment type="caution">
    <text evidence="2">The sequence shown here is derived from an EMBL/GenBank/DDBJ whole genome shotgun (WGS) entry which is preliminary data.</text>
</comment>
<dbReference type="Proteomes" id="UP000039021">
    <property type="component" value="Unassembled WGS sequence"/>
</dbReference>
<dbReference type="EMBL" id="CSBK01002990">
    <property type="protein sequence ID" value="CPA46118.1"/>
    <property type="molecule type" value="Genomic_DNA"/>
</dbReference>
<feature type="compositionally biased region" description="Low complexity" evidence="1">
    <location>
        <begin position="28"/>
        <end position="38"/>
    </location>
</feature>
<evidence type="ECO:0000256" key="1">
    <source>
        <dbReference type="SAM" id="MobiDB-lite"/>
    </source>
</evidence>
<evidence type="ECO:0000313" key="2">
    <source>
        <dbReference type="EMBL" id="CPA46118.1"/>
    </source>
</evidence>
<feature type="region of interest" description="Disordered" evidence="1">
    <location>
        <begin position="1"/>
        <end position="66"/>
    </location>
</feature>
<accession>A0A916LFT8</accession>
<name>A0A916LFT8_MYCTX</name>
<reference evidence="3" key="1">
    <citation type="submission" date="2015-03" db="EMBL/GenBank/DDBJ databases">
        <authorList>
            <consortium name="Pathogen Informatics"/>
        </authorList>
    </citation>
    <scope>NUCLEOTIDE SEQUENCE [LARGE SCALE GENOMIC DNA]</scope>
    <source>
        <strain evidence="3">N09902308</strain>
    </source>
</reference>
<sequence length="156" mass="16462">MARQIGRDNVAGPADGIRPHIRPDAQYAVSVGSESAAGSDEDQAVKVSRVRQDTDMDGGRCGSGAATEIDRRGHVGVDDAHAIAVVNDIEPGGQAQVLPPDFPEWDDETRGSRVQQYGDSWPAVDQEVHQRKVVFHAQGDGNVNWVAGASGAVVAP</sequence>
<evidence type="ECO:0000313" key="3">
    <source>
        <dbReference type="Proteomes" id="UP000039021"/>
    </source>
</evidence>
<dbReference type="AlphaFoldDB" id="A0A916LFT8"/>
<organism evidence="2 3">
    <name type="scientific">Mycobacterium tuberculosis</name>
    <dbReference type="NCBI Taxonomy" id="1773"/>
    <lineage>
        <taxon>Bacteria</taxon>
        <taxon>Bacillati</taxon>
        <taxon>Actinomycetota</taxon>
        <taxon>Actinomycetes</taxon>
        <taxon>Mycobacteriales</taxon>
        <taxon>Mycobacteriaceae</taxon>
        <taxon>Mycobacterium</taxon>
        <taxon>Mycobacterium tuberculosis complex</taxon>
    </lineage>
</organism>
<protein>
    <submittedName>
        <fullName evidence="2">Uncharacterized protein</fullName>
    </submittedName>
</protein>
<gene>
    <name evidence="2" type="ORF">ERS007739_04619</name>
</gene>
<proteinExistence type="predicted"/>